<reference evidence="2 3" key="1">
    <citation type="submission" date="2016-10" db="EMBL/GenBank/DDBJ databases">
        <title>Draft genome sequence of Coniochaeta ligniaria NRRL30616, a lignocellulolytic fungus for bioabatement of inhibitors in plant biomass hydrolysates.</title>
        <authorList>
            <consortium name="DOE Joint Genome Institute"/>
            <person name="Jimenez D.J."/>
            <person name="Hector R.E."/>
            <person name="Riley R."/>
            <person name="Sun H."/>
            <person name="Grigoriev I.V."/>
            <person name="Van Elsas J.D."/>
            <person name="Nichols N.N."/>
        </authorList>
    </citation>
    <scope>NUCLEOTIDE SEQUENCE [LARGE SCALE GENOMIC DNA]</scope>
    <source>
        <strain evidence="2 3">NRRL 30616</strain>
    </source>
</reference>
<dbReference type="InParanoid" id="A0A1J7JBZ7"/>
<dbReference type="EMBL" id="KV875096">
    <property type="protein sequence ID" value="OIW30833.1"/>
    <property type="molecule type" value="Genomic_DNA"/>
</dbReference>
<dbReference type="Proteomes" id="UP000182658">
    <property type="component" value="Unassembled WGS sequence"/>
</dbReference>
<feature type="compositionally biased region" description="Polar residues" evidence="1">
    <location>
        <begin position="337"/>
        <end position="356"/>
    </location>
</feature>
<sequence>MPSFPSAESIALPPIRVVDPSNENFALPPIRVVDPSNENRTYFFHELSEAFALIQTMSWTDCVLVRNLSPENCDEMRELAHGRQPLRLIYYPDTRELVVLLPMNGPELEGRFARWFAHDGERGAQTRTHRAPRNLLSEREYGERSHVETRGARHRHPSDRWPLSCVIIEAGVHYPLNLMRERAKWWINYSRGAIKVLIVKVDKEAGAVRIEWRRASLWCQRRTMLMDLDRHTEWSGDDNGGDWGQKTKILTDLDRYTEQFGESSNGATYSESDLEQLAGCCEVVSEAQELTLSFQELFGRPNGEHEAESLVIGADALKASAAYCWLEASGKRWDGQASGTVEDQGSDGTAQSTDTPVGQLPVAWWKERGGRGFWHR</sequence>
<organism evidence="2 3">
    <name type="scientific">Coniochaeta ligniaria NRRL 30616</name>
    <dbReference type="NCBI Taxonomy" id="1408157"/>
    <lineage>
        <taxon>Eukaryota</taxon>
        <taxon>Fungi</taxon>
        <taxon>Dikarya</taxon>
        <taxon>Ascomycota</taxon>
        <taxon>Pezizomycotina</taxon>
        <taxon>Sordariomycetes</taxon>
        <taxon>Sordariomycetidae</taxon>
        <taxon>Coniochaetales</taxon>
        <taxon>Coniochaetaceae</taxon>
        <taxon>Coniochaeta</taxon>
    </lineage>
</organism>
<accession>A0A1J7JBZ7</accession>
<feature type="region of interest" description="Disordered" evidence="1">
    <location>
        <begin position="335"/>
        <end position="356"/>
    </location>
</feature>
<dbReference type="AlphaFoldDB" id="A0A1J7JBZ7"/>
<gene>
    <name evidence="2" type="ORF">CONLIGDRAFT_679588</name>
</gene>
<evidence type="ECO:0000313" key="2">
    <source>
        <dbReference type="EMBL" id="OIW30833.1"/>
    </source>
</evidence>
<evidence type="ECO:0000313" key="3">
    <source>
        <dbReference type="Proteomes" id="UP000182658"/>
    </source>
</evidence>
<keyword evidence="3" id="KW-1185">Reference proteome</keyword>
<name>A0A1J7JBZ7_9PEZI</name>
<evidence type="ECO:0000256" key="1">
    <source>
        <dbReference type="SAM" id="MobiDB-lite"/>
    </source>
</evidence>
<proteinExistence type="predicted"/>
<protein>
    <submittedName>
        <fullName evidence="2">Uncharacterized protein</fullName>
    </submittedName>
</protein>